<feature type="compositionally biased region" description="Basic and acidic residues" evidence="5">
    <location>
        <begin position="284"/>
        <end position="300"/>
    </location>
</feature>
<evidence type="ECO:0000256" key="4">
    <source>
        <dbReference type="PROSITE-ProRule" id="PRU00723"/>
    </source>
</evidence>
<dbReference type="InterPro" id="IPR000571">
    <property type="entry name" value="Znf_CCCH"/>
</dbReference>
<evidence type="ECO:0000256" key="2">
    <source>
        <dbReference type="ARBA" id="ARBA00022771"/>
    </source>
</evidence>
<feature type="compositionally biased region" description="Basic and acidic residues" evidence="5">
    <location>
        <begin position="118"/>
        <end position="128"/>
    </location>
</feature>
<dbReference type="GO" id="GO:0008270">
    <property type="term" value="F:zinc ion binding"/>
    <property type="evidence" value="ECO:0007669"/>
    <property type="project" value="UniProtKB-KW"/>
</dbReference>
<dbReference type="Pfam" id="PF00642">
    <property type="entry name" value="zf-CCCH"/>
    <property type="match status" value="1"/>
</dbReference>
<feature type="region of interest" description="Disordered" evidence="5">
    <location>
        <begin position="89"/>
        <end position="138"/>
    </location>
</feature>
<evidence type="ECO:0000256" key="1">
    <source>
        <dbReference type="ARBA" id="ARBA00022723"/>
    </source>
</evidence>
<dbReference type="EMBL" id="JAODUP010000040">
    <property type="protein sequence ID" value="KAK2166264.1"/>
    <property type="molecule type" value="Genomic_DNA"/>
</dbReference>
<dbReference type="PROSITE" id="PS50103">
    <property type="entry name" value="ZF_C3H1"/>
    <property type="match status" value="1"/>
</dbReference>
<dbReference type="Gene3D" id="4.10.1000.10">
    <property type="entry name" value="Zinc finger, CCCH-type"/>
    <property type="match status" value="1"/>
</dbReference>
<feature type="zinc finger region" description="C3H1-type" evidence="4">
    <location>
        <begin position="191"/>
        <end position="218"/>
    </location>
</feature>
<evidence type="ECO:0000313" key="8">
    <source>
        <dbReference type="Proteomes" id="UP001208570"/>
    </source>
</evidence>
<sequence length="300" mass="33799">MASLVADYGSDSDNSGDLDENNDLDESWVKVGEYQGLSTLRWAIHIALLEPCAPRYHPGVARCPVTMSGQCGGHIEVLDKERLCTGRRRVESQTREEKRNPFFLQPVSSSSSDEDSEVDKIVDSKTTERLPNPLAGTTCAASLPSPLSSSSCNESVRSSVFINPFKKAEQAKLSVLEQHVKLTDSERVERENRRNICNNFKKGRCRFGNKCKYRHVIDAVNTPKPQADTDSKTPEAQHGYYGQHSYHGNIAEDEVDDDSYFGQMKRKHRSGVRDNLVPPKKALRSLEDQRAKERPWTMNR</sequence>
<evidence type="ECO:0000256" key="3">
    <source>
        <dbReference type="ARBA" id="ARBA00022833"/>
    </source>
</evidence>
<feature type="region of interest" description="Disordered" evidence="5">
    <location>
        <begin position="266"/>
        <end position="300"/>
    </location>
</feature>
<evidence type="ECO:0000313" key="7">
    <source>
        <dbReference type="EMBL" id="KAK2166264.1"/>
    </source>
</evidence>
<keyword evidence="3 4" id="KW-0862">Zinc</keyword>
<feature type="compositionally biased region" description="Acidic residues" evidence="5">
    <location>
        <begin position="14"/>
        <end position="23"/>
    </location>
</feature>
<keyword evidence="8" id="KW-1185">Reference proteome</keyword>
<feature type="compositionally biased region" description="Basic and acidic residues" evidence="5">
    <location>
        <begin position="89"/>
        <end position="100"/>
    </location>
</feature>
<gene>
    <name evidence="7" type="ORF">LSH36_40g08000</name>
</gene>
<name>A0AAD9K7D3_9ANNE</name>
<feature type="domain" description="C3H1-type" evidence="6">
    <location>
        <begin position="191"/>
        <end position="218"/>
    </location>
</feature>
<comment type="caution">
    <text evidence="7">The sequence shown here is derived from an EMBL/GenBank/DDBJ whole genome shotgun (WGS) entry which is preliminary data.</text>
</comment>
<accession>A0AAD9K7D3</accession>
<evidence type="ECO:0000256" key="5">
    <source>
        <dbReference type="SAM" id="MobiDB-lite"/>
    </source>
</evidence>
<dbReference type="SMART" id="SM00356">
    <property type="entry name" value="ZnF_C3H1"/>
    <property type="match status" value="1"/>
</dbReference>
<proteinExistence type="predicted"/>
<feature type="region of interest" description="Disordered" evidence="5">
    <location>
        <begin position="1"/>
        <end position="23"/>
    </location>
</feature>
<keyword evidence="1 4" id="KW-0479">Metal-binding</keyword>
<dbReference type="Proteomes" id="UP001208570">
    <property type="component" value="Unassembled WGS sequence"/>
</dbReference>
<organism evidence="7 8">
    <name type="scientific">Paralvinella palmiformis</name>
    <dbReference type="NCBI Taxonomy" id="53620"/>
    <lineage>
        <taxon>Eukaryota</taxon>
        <taxon>Metazoa</taxon>
        <taxon>Spiralia</taxon>
        <taxon>Lophotrochozoa</taxon>
        <taxon>Annelida</taxon>
        <taxon>Polychaeta</taxon>
        <taxon>Sedentaria</taxon>
        <taxon>Canalipalpata</taxon>
        <taxon>Terebellida</taxon>
        <taxon>Terebelliformia</taxon>
        <taxon>Alvinellidae</taxon>
        <taxon>Paralvinella</taxon>
    </lineage>
</organism>
<dbReference type="AlphaFoldDB" id="A0AAD9K7D3"/>
<keyword evidence="2 4" id="KW-0863">Zinc-finger</keyword>
<protein>
    <recommendedName>
        <fullName evidence="6">C3H1-type domain-containing protein</fullName>
    </recommendedName>
</protein>
<evidence type="ECO:0000259" key="6">
    <source>
        <dbReference type="PROSITE" id="PS50103"/>
    </source>
</evidence>
<dbReference type="InterPro" id="IPR036855">
    <property type="entry name" value="Znf_CCCH_sf"/>
</dbReference>
<dbReference type="SUPFAM" id="SSF90229">
    <property type="entry name" value="CCCH zinc finger"/>
    <property type="match status" value="1"/>
</dbReference>
<reference evidence="7" key="1">
    <citation type="journal article" date="2023" name="Mol. Biol. Evol.">
        <title>Third-Generation Sequencing Reveals the Adaptive Role of the Epigenome in Three Deep-Sea Polychaetes.</title>
        <authorList>
            <person name="Perez M."/>
            <person name="Aroh O."/>
            <person name="Sun Y."/>
            <person name="Lan Y."/>
            <person name="Juniper S.K."/>
            <person name="Young C.R."/>
            <person name="Angers B."/>
            <person name="Qian P.Y."/>
        </authorList>
    </citation>
    <scope>NUCLEOTIDE SEQUENCE</scope>
    <source>
        <strain evidence="7">P08H-3</strain>
    </source>
</reference>